<accession>A0ABT8CPI8</accession>
<evidence type="ECO:0000313" key="1">
    <source>
        <dbReference type="EMBL" id="MDN3705871.1"/>
    </source>
</evidence>
<dbReference type="EMBL" id="JAUFQU010000001">
    <property type="protein sequence ID" value="MDN3705871.1"/>
    <property type="molecule type" value="Genomic_DNA"/>
</dbReference>
<evidence type="ECO:0000313" key="2">
    <source>
        <dbReference type="Proteomes" id="UP001242368"/>
    </source>
</evidence>
<name>A0ABT8CPI8_9FLAO</name>
<dbReference type="SUPFAM" id="SSF46689">
    <property type="entry name" value="Homeodomain-like"/>
    <property type="match status" value="1"/>
</dbReference>
<reference evidence="2" key="1">
    <citation type="journal article" date="2019" name="Int. J. Syst. Evol. Microbiol.">
        <title>The Global Catalogue of Microorganisms (GCM) 10K type strain sequencing project: providing services to taxonomists for standard genome sequencing and annotation.</title>
        <authorList>
            <consortium name="The Broad Institute Genomics Platform"/>
            <consortium name="The Broad Institute Genome Sequencing Center for Infectious Disease"/>
            <person name="Wu L."/>
            <person name="Ma J."/>
        </authorList>
    </citation>
    <scope>NUCLEOTIDE SEQUENCE [LARGE SCALE GENOMIC DNA]</scope>
    <source>
        <strain evidence="2">CECT 7184</strain>
    </source>
</reference>
<gene>
    <name evidence="1" type="ORF">QW060_01870</name>
</gene>
<organism evidence="1 2">
    <name type="scientific">Paenimyroides ceti</name>
    <dbReference type="NCBI Taxonomy" id="395087"/>
    <lineage>
        <taxon>Bacteria</taxon>
        <taxon>Pseudomonadati</taxon>
        <taxon>Bacteroidota</taxon>
        <taxon>Flavobacteriia</taxon>
        <taxon>Flavobacteriales</taxon>
        <taxon>Flavobacteriaceae</taxon>
        <taxon>Paenimyroides</taxon>
    </lineage>
</organism>
<dbReference type="Gene3D" id="1.10.10.60">
    <property type="entry name" value="Homeodomain-like"/>
    <property type="match status" value="1"/>
</dbReference>
<proteinExistence type="predicted"/>
<comment type="caution">
    <text evidence="1">The sequence shown here is derived from an EMBL/GenBank/DDBJ whole genome shotgun (WGS) entry which is preliminary data.</text>
</comment>
<dbReference type="Proteomes" id="UP001242368">
    <property type="component" value="Unassembled WGS sequence"/>
</dbReference>
<dbReference type="InterPro" id="IPR009057">
    <property type="entry name" value="Homeodomain-like_sf"/>
</dbReference>
<sequence>MFLKDIHIGKLLKKRVEELKIEPARISHFLNCSEEEIYEMYQQESLPTHLLLRWSKLLEYDFFRLYSGHLVLYAPNRGANSQSKNNKSALPHFRKNIYTKEIIYFIIEQISKGKKTKKEVMEDYKIPKNTLYRWLHKHTSTNADQK</sequence>
<protein>
    <submittedName>
        <fullName evidence="1">Transposase</fullName>
    </submittedName>
</protein>
<keyword evidence="2" id="KW-1185">Reference proteome</keyword>